<dbReference type="EMBL" id="JI169007">
    <property type="protein sequence ID" value="ADY43587.1"/>
    <property type="molecule type" value="mRNA"/>
</dbReference>
<dbReference type="GO" id="GO:0043130">
    <property type="term" value="F:ubiquitin binding"/>
    <property type="evidence" value="ECO:0007669"/>
    <property type="project" value="TreeGrafter"/>
</dbReference>
<accession>F1KWD5</accession>
<dbReference type="SUPFAM" id="SSF52833">
    <property type="entry name" value="Thioredoxin-like"/>
    <property type="match status" value="1"/>
</dbReference>
<dbReference type="InterPro" id="IPR006577">
    <property type="entry name" value="UAS"/>
</dbReference>
<dbReference type="PANTHER" id="PTHR23322:SF96">
    <property type="entry name" value="FAS-ASSOCIATED FACTOR 1"/>
    <property type="match status" value="1"/>
</dbReference>
<dbReference type="GO" id="GO:0005783">
    <property type="term" value="C:endoplasmic reticulum"/>
    <property type="evidence" value="ECO:0007669"/>
    <property type="project" value="TreeGrafter"/>
</dbReference>
<evidence type="ECO:0000256" key="2">
    <source>
        <dbReference type="SAM" id="MobiDB-lite"/>
    </source>
</evidence>
<dbReference type="SMART" id="SM00594">
    <property type="entry name" value="UAS"/>
    <property type="match status" value="1"/>
</dbReference>
<dbReference type="Gene3D" id="3.10.20.90">
    <property type="entry name" value="Phosphatidylinositol 3-kinase Catalytic Subunit, Chain A, domain 1"/>
    <property type="match status" value="1"/>
</dbReference>
<dbReference type="Pfam" id="PF21021">
    <property type="entry name" value="FAF1"/>
    <property type="match status" value="1"/>
</dbReference>
<keyword evidence="1" id="KW-0175">Coiled coil</keyword>
<name>F1KWD5_ASCSU</name>
<dbReference type="EMBL" id="JI166989">
    <property type="protein sequence ID" value="ADY42189.1"/>
    <property type="molecule type" value="mRNA"/>
</dbReference>
<reference evidence="4" key="1">
    <citation type="journal article" date="2011" name="Genome Res.">
        <title>Deep small RNA sequencing from the nematode Ascaris reveals conservation, functional diversification, and novel developmental profiles.</title>
        <authorList>
            <person name="Wang J."/>
            <person name="Czech B."/>
            <person name="Crunk A."/>
            <person name="Wallace A."/>
            <person name="Mitreva M."/>
            <person name="Hannon G.J."/>
            <person name="Davis R.E."/>
        </authorList>
    </citation>
    <scope>NUCLEOTIDE SEQUENCE</scope>
</reference>
<dbReference type="GO" id="GO:0036503">
    <property type="term" value="P:ERAD pathway"/>
    <property type="evidence" value="ECO:0007669"/>
    <property type="project" value="TreeGrafter"/>
</dbReference>
<dbReference type="PANTHER" id="PTHR23322">
    <property type="entry name" value="FAS-ASSOCIATED PROTEIN"/>
    <property type="match status" value="1"/>
</dbReference>
<dbReference type="AlphaFoldDB" id="F1KWD5"/>
<evidence type="ECO:0000259" key="3">
    <source>
        <dbReference type="PROSITE" id="PS50033"/>
    </source>
</evidence>
<dbReference type="InterPro" id="IPR036249">
    <property type="entry name" value="Thioredoxin-like_sf"/>
</dbReference>
<feature type="region of interest" description="Disordered" evidence="2">
    <location>
        <begin position="82"/>
        <end position="134"/>
    </location>
</feature>
<dbReference type="Pfam" id="PF00789">
    <property type="entry name" value="UBX"/>
    <property type="match status" value="1"/>
</dbReference>
<dbReference type="Gene3D" id="3.40.30.10">
    <property type="entry name" value="Glutaredoxin"/>
    <property type="match status" value="1"/>
</dbReference>
<dbReference type="SUPFAM" id="SSF54236">
    <property type="entry name" value="Ubiquitin-like"/>
    <property type="match status" value="1"/>
</dbReference>
<protein>
    <submittedName>
        <fullName evidence="4">FAS-associated factor 1</fullName>
    </submittedName>
</protein>
<dbReference type="EMBL" id="JI169198">
    <property type="protein sequence ID" value="ADY43725.1"/>
    <property type="molecule type" value="mRNA"/>
</dbReference>
<dbReference type="InterPro" id="IPR049483">
    <property type="entry name" value="FAF1_2-like_UAS"/>
</dbReference>
<feature type="compositionally biased region" description="Polar residues" evidence="2">
    <location>
        <begin position="101"/>
        <end position="117"/>
    </location>
</feature>
<evidence type="ECO:0000256" key="1">
    <source>
        <dbReference type="SAM" id="Coils"/>
    </source>
</evidence>
<evidence type="ECO:0000313" key="4">
    <source>
        <dbReference type="EMBL" id="ADY42189.1"/>
    </source>
</evidence>
<proteinExistence type="evidence at transcript level"/>
<dbReference type="InterPro" id="IPR050730">
    <property type="entry name" value="UBX_domain-protein"/>
</dbReference>
<dbReference type="InterPro" id="IPR001012">
    <property type="entry name" value="UBX_dom"/>
</dbReference>
<sequence length="512" mass="58155">MMGDNRHAAIELSGAQSTLLSRYQEIANEEDKRRAIEVLSSVDWDLQRAIEIRLAGDSTEDDHSTEYGASAPVHDVGRMMQSGVNDVDDDSMWVDGADFSNGLSRSNGASSSQESAVTTTTGTPGQPLQTRLHSETDHAQPVAVSGMSTADRDSDSEVFDGPLELDDTAEGVSRPIENVPLVPSEFANVPEAISNFVAVFEARYGYNHPHFYEDTLEAAMREAFEAPGRSIAERRPFAIYVHNDNSIASNIFAKNVLCSDSVTSLLNAQFVTWAWDATQEANKSVLVNWLQRLDVREAHRVVRRARTEHFPLLLLVTKEKGVVQMFDMCSGFDAAADVMNMLMNGLGRHKYIKDVEEAEEKQRQEREMIREEQRREYEESLARDRAVHKALQRQKQEQREEEMRRMRAEADKVKRMTFLATVLPPEPAPTDDGVVMVRVRFPDGRAEVRRFRNTDALRNLITFIESKGYDMKEYRVWNSDVPKKNVMECFDLYGSFADLKWPVREQVYVEEK</sequence>
<organism evidence="4">
    <name type="scientific">Ascaris suum</name>
    <name type="common">Pig roundworm</name>
    <name type="synonym">Ascaris lumbricoides</name>
    <dbReference type="NCBI Taxonomy" id="6253"/>
    <lineage>
        <taxon>Eukaryota</taxon>
        <taxon>Metazoa</taxon>
        <taxon>Ecdysozoa</taxon>
        <taxon>Nematoda</taxon>
        <taxon>Chromadorea</taxon>
        <taxon>Rhabditida</taxon>
        <taxon>Spirurina</taxon>
        <taxon>Ascaridomorpha</taxon>
        <taxon>Ascaridoidea</taxon>
        <taxon>Ascarididae</taxon>
        <taxon>Ascaris</taxon>
    </lineage>
</organism>
<dbReference type="GO" id="GO:0005634">
    <property type="term" value="C:nucleus"/>
    <property type="evidence" value="ECO:0007669"/>
    <property type="project" value="TreeGrafter"/>
</dbReference>
<feature type="coiled-coil region" evidence="1">
    <location>
        <begin position="348"/>
        <end position="416"/>
    </location>
</feature>
<feature type="domain" description="UBX" evidence="3">
    <location>
        <begin position="430"/>
        <end position="509"/>
    </location>
</feature>
<feature type="compositionally biased region" description="Low complexity" evidence="2">
    <location>
        <begin position="118"/>
        <end position="130"/>
    </location>
</feature>
<dbReference type="InterPro" id="IPR029071">
    <property type="entry name" value="Ubiquitin-like_domsf"/>
</dbReference>
<dbReference type="Gene3D" id="1.10.8.10">
    <property type="entry name" value="DNA helicase RuvA subunit, C-terminal domain"/>
    <property type="match status" value="1"/>
</dbReference>
<dbReference type="PROSITE" id="PS50033">
    <property type="entry name" value="UBX"/>
    <property type="match status" value="1"/>
</dbReference>